<feature type="transmembrane region" description="Helical" evidence="2">
    <location>
        <begin position="37"/>
        <end position="63"/>
    </location>
</feature>
<evidence type="ECO:0000313" key="4">
    <source>
        <dbReference type="Proteomes" id="UP001458880"/>
    </source>
</evidence>
<comment type="caution">
    <text evidence="3">The sequence shown here is derived from an EMBL/GenBank/DDBJ whole genome shotgun (WGS) entry which is preliminary data.</text>
</comment>
<keyword evidence="4" id="KW-1185">Reference proteome</keyword>
<reference evidence="3 4" key="1">
    <citation type="journal article" date="2024" name="BMC Genomics">
        <title>De novo assembly and annotation of Popillia japonica's genome with initial clues to its potential as an invasive pest.</title>
        <authorList>
            <person name="Cucini C."/>
            <person name="Boschi S."/>
            <person name="Funari R."/>
            <person name="Cardaioli E."/>
            <person name="Iannotti N."/>
            <person name="Marturano G."/>
            <person name="Paoli F."/>
            <person name="Bruttini M."/>
            <person name="Carapelli A."/>
            <person name="Frati F."/>
            <person name="Nardi F."/>
        </authorList>
    </citation>
    <scope>NUCLEOTIDE SEQUENCE [LARGE SCALE GENOMIC DNA]</scope>
    <source>
        <strain evidence="3">DMR45628</strain>
    </source>
</reference>
<gene>
    <name evidence="3" type="ORF">QE152_g40721</name>
</gene>
<evidence type="ECO:0000256" key="1">
    <source>
        <dbReference type="SAM" id="MobiDB-lite"/>
    </source>
</evidence>
<accession>A0AAW1HFL9</accession>
<keyword evidence="2" id="KW-0812">Transmembrane</keyword>
<dbReference type="EMBL" id="JASPKY010001342">
    <property type="protein sequence ID" value="KAK9675003.1"/>
    <property type="molecule type" value="Genomic_DNA"/>
</dbReference>
<protein>
    <submittedName>
        <fullName evidence="3">Uncharacterized protein</fullName>
    </submittedName>
</protein>
<keyword evidence="2" id="KW-0472">Membrane</keyword>
<dbReference type="Proteomes" id="UP001458880">
    <property type="component" value="Unassembled WGS sequence"/>
</dbReference>
<organism evidence="3 4">
    <name type="scientific">Popillia japonica</name>
    <name type="common">Japanese beetle</name>
    <dbReference type="NCBI Taxonomy" id="7064"/>
    <lineage>
        <taxon>Eukaryota</taxon>
        <taxon>Metazoa</taxon>
        <taxon>Ecdysozoa</taxon>
        <taxon>Arthropoda</taxon>
        <taxon>Hexapoda</taxon>
        <taxon>Insecta</taxon>
        <taxon>Pterygota</taxon>
        <taxon>Neoptera</taxon>
        <taxon>Endopterygota</taxon>
        <taxon>Coleoptera</taxon>
        <taxon>Polyphaga</taxon>
        <taxon>Scarabaeiformia</taxon>
        <taxon>Scarabaeidae</taxon>
        <taxon>Rutelinae</taxon>
        <taxon>Popillia</taxon>
    </lineage>
</organism>
<sequence>MVVVDCTPEDVDHVRKKVSSKPSMNLQQEFSYRLCDLFFLVIMLPQLFVVLIEMLPIICWDIIVKYAERDASILRSCHKGMNILVDVLNSKLQAHGLEQKNFKEWSYAFSMWKYEVKRKHTEGRKLLPHENRFIQLCISHGIKVLIAQENDSKTLAQDTGTLPVPKKDEPERKKMKLSPGISSVNQIWQKNLKDYLELQKEVIRLNKNCDFITLTEKLEELNELIEDEDSSRLEKCLFIIKHFVEIEQS</sequence>
<evidence type="ECO:0000313" key="3">
    <source>
        <dbReference type="EMBL" id="KAK9675003.1"/>
    </source>
</evidence>
<keyword evidence="2" id="KW-1133">Transmembrane helix</keyword>
<proteinExistence type="predicted"/>
<dbReference type="AlphaFoldDB" id="A0AAW1HFL9"/>
<feature type="region of interest" description="Disordered" evidence="1">
    <location>
        <begin position="156"/>
        <end position="176"/>
    </location>
</feature>
<evidence type="ECO:0000256" key="2">
    <source>
        <dbReference type="SAM" id="Phobius"/>
    </source>
</evidence>
<name>A0AAW1HFL9_POPJA</name>